<name>A0A9P4LY95_9PEZI</name>
<feature type="region of interest" description="Disordered" evidence="1">
    <location>
        <begin position="281"/>
        <end position="323"/>
    </location>
</feature>
<dbReference type="PANTHER" id="PTHR46434:SF1">
    <property type="entry name" value="GENETIC INTERACTOR OF PROHIBITINS 3, MITOCHONDRIAL"/>
    <property type="match status" value="1"/>
</dbReference>
<evidence type="ECO:0000313" key="2">
    <source>
        <dbReference type="EMBL" id="KAF2090043.1"/>
    </source>
</evidence>
<dbReference type="InterPro" id="IPR050896">
    <property type="entry name" value="Mito_lipid_metab_GTPase"/>
</dbReference>
<dbReference type="OrthoDB" id="1696305at2759"/>
<proteinExistence type="predicted"/>
<dbReference type="AlphaFoldDB" id="A0A9P4LY95"/>
<feature type="compositionally biased region" description="Acidic residues" evidence="1">
    <location>
        <begin position="300"/>
        <end position="314"/>
    </location>
</feature>
<dbReference type="GO" id="GO:0005739">
    <property type="term" value="C:mitochondrion"/>
    <property type="evidence" value="ECO:0007669"/>
    <property type="project" value="TreeGrafter"/>
</dbReference>
<keyword evidence="3" id="KW-1185">Reference proteome</keyword>
<feature type="non-terminal residue" evidence="2">
    <location>
        <position position="1"/>
    </location>
</feature>
<gene>
    <name evidence="2" type="ORF">K490DRAFT_20427</name>
</gene>
<dbReference type="EMBL" id="ML978713">
    <property type="protein sequence ID" value="KAF2090043.1"/>
    <property type="molecule type" value="Genomic_DNA"/>
</dbReference>
<dbReference type="Gene3D" id="3.40.50.300">
    <property type="entry name" value="P-loop containing nucleotide triphosphate hydrolases"/>
    <property type="match status" value="1"/>
</dbReference>
<dbReference type="PANTHER" id="PTHR46434">
    <property type="entry name" value="GENETIC INTERACTOR OF PROHIBITINS 3, MITOCHONDRIAL"/>
    <property type="match status" value="1"/>
</dbReference>
<reference evidence="2" key="1">
    <citation type="journal article" date="2020" name="Stud. Mycol.">
        <title>101 Dothideomycetes genomes: a test case for predicting lifestyles and emergence of pathogens.</title>
        <authorList>
            <person name="Haridas S."/>
            <person name="Albert R."/>
            <person name="Binder M."/>
            <person name="Bloem J."/>
            <person name="Labutti K."/>
            <person name="Salamov A."/>
            <person name="Andreopoulos B."/>
            <person name="Baker S."/>
            <person name="Barry K."/>
            <person name="Bills G."/>
            <person name="Bluhm B."/>
            <person name="Cannon C."/>
            <person name="Castanera R."/>
            <person name="Culley D."/>
            <person name="Daum C."/>
            <person name="Ezra D."/>
            <person name="Gonzalez J."/>
            <person name="Henrissat B."/>
            <person name="Kuo A."/>
            <person name="Liang C."/>
            <person name="Lipzen A."/>
            <person name="Lutzoni F."/>
            <person name="Magnuson J."/>
            <person name="Mondo S."/>
            <person name="Nolan M."/>
            <person name="Ohm R."/>
            <person name="Pangilinan J."/>
            <person name="Park H.-J."/>
            <person name="Ramirez L."/>
            <person name="Alfaro M."/>
            <person name="Sun H."/>
            <person name="Tritt A."/>
            <person name="Yoshinaga Y."/>
            <person name="Zwiers L.-H."/>
            <person name="Turgeon B."/>
            <person name="Goodwin S."/>
            <person name="Spatafora J."/>
            <person name="Crous P."/>
            <person name="Grigoriev I."/>
        </authorList>
    </citation>
    <scope>NUCLEOTIDE SEQUENCE</scope>
    <source>
        <strain evidence="2">CBS 121410</strain>
    </source>
</reference>
<dbReference type="SUPFAM" id="SSF52540">
    <property type="entry name" value="P-loop containing nucleoside triphosphate hydrolases"/>
    <property type="match status" value="1"/>
</dbReference>
<organism evidence="2 3">
    <name type="scientific">Saccharata proteae CBS 121410</name>
    <dbReference type="NCBI Taxonomy" id="1314787"/>
    <lineage>
        <taxon>Eukaryota</taxon>
        <taxon>Fungi</taxon>
        <taxon>Dikarya</taxon>
        <taxon>Ascomycota</taxon>
        <taxon>Pezizomycotina</taxon>
        <taxon>Dothideomycetes</taxon>
        <taxon>Dothideomycetes incertae sedis</taxon>
        <taxon>Botryosphaeriales</taxon>
        <taxon>Saccharataceae</taxon>
        <taxon>Saccharata</taxon>
    </lineage>
</organism>
<accession>A0A9P4LY95</accession>
<evidence type="ECO:0000256" key="1">
    <source>
        <dbReference type="SAM" id="MobiDB-lite"/>
    </source>
</evidence>
<dbReference type="Proteomes" id="UP000799776">
    <property type="component" value="Unassembled WGS sequence"/>
</dbReference>
<sequence length="518" mass="56852">RKLPHSCPGCGAPTQTIAPDEAGFYNPSRGAVKSYLNPVKETVKNPEDDIVKAALGNLDDSTRERIGLSWSDEAPRVETRSEPETPVCDRCHNLIHHSTGVPIHHPSIESIKATIEESPHKHNHIYHVIDAADFPMSLVPNLTSALSLAPLRSQNRRSKKQHFDQGRTAEVTFIITRSDLLAPKKEQVDGMMTYVTEVLRDALGRTGKNTRLGNVKLVSSRRNWWTREVKEMIWERGGGGWLVGKVNVGKSNLFENVFPKGRNEDFAEKKRASVINQTGLPEPVKFADGEDAPKQAAQEAIDEEDDPLTPEILDENSLLPPSQPETPYPVMPVISALPGTTASPIRVPFGKGRGELIDLPGLARSSLDTYVEPSHRLDLIMKTRLVPERIAIKPGSSLLLGGLIRITPTTNDIVYLAHPFVPMKAHLTSTEKAVAIQEGQRTTLGEQIGSIADPSAAEKIKSAGLFHLQWDVTKAQAGPLTRRDAVGLKASVLPFTVWAADILIEGVGWVEIQAQTRK</sequence>
<evidence type="ECO:0000313" key="3">
    <source>
        <dbReference type="Proteomes" id="UP000799776"/>
    </source>
</evidence>
<feature type="non-terminal residue" evidence="2">
    <location>
        <position position="518"/>
    </location>
</feature>
<dbReference type="InterPro" id="IPR027417">
    <property type="entry name" value="P-loop_NTPase"/>
</dbReference>
<protein>
    <submittedName>
        <fullName evidence="2">Uncharacterized protein</fullName>
    </submittedName>
</protein>
<comment type="caution">
    <text evidence="2">The sequence shown here is derived from an EMBL/GenBank/DDBJ whole genome shotgun (WGS) entry which is preliminary data.</text>
</comment>